<feature type="compositionally biased region" description="Polar residues" evidence="2">
    <location>
        <begin position="244"/>
        <end position="253"/>
    </location>
</feature>
<dbReference type="Proteomes" id="UP000078595">
    <property type="component" value="Chromosome 5"/>
</dbReference>
<dbReference type="SUPFAM" id="SSF57850">
    <property type="entry name" value="RING/U-box"/>
    <property type="match status" value="1"/>
</dbReference>
<dbReference type="RefSeq" id="XP_065825034.1">
    <property type="nucleotide sequence ID" value="XM_065968962.1"/>
</dbReference>
<keyword evidence="1" id="KW-0863">Zinc-finger</keyword>
<keyword evidence="1" id="KW-0862">Zinc</keyword>
<proteinExistence type="predicted"/>
<protein>
    <recommendedName>
        <fullName evidence="3">RING-type domain-containing protein</fullName>
    </recommendedName>
</protein>
<dbReference type="InterPro" id="IPR035979">
    <property type="entry name" value="RBD_domain_sf"/>
</dbReference>
<accession>A0AAJ8MHV9</accession>
<dbReference type="GeneID" id="28968268"/>
<dbReference type="SUPFAM" id="SSF54928">
    <property type="entry name" value="RNA-binding domain, RBD"/>
    <property type="match status" value="1"/>
</dbReference>
<dbReference type="AlphaFoldDB" id="A0AAJ8MHV9"/>
<feature type="compositionally biased region" description="Low complexity" evidence="2">
    <location>
        <begin position="94"/>
        <end position="108"/>
    </location>
</feature>
<keyword evidence="1" id="KW-0479">Metal-binding</keyword>
<evidence type="ECO:0000313" key="5">
    <source>
        <dbReference type="Proteomes" id="UP000078595"/>
    </source>
</evidence>
<evidence type="ECO:0000259" key="3">
    <source>
        <dbReference type="PROSITE" id="PS50089"/>
    </source>
</evidence>
<dbReference type="InterPro" id="IPR012677">
    <property type="entry name" value="Nucleotide-bd_a/b_plait_sf"/>
</dbReference>
<reference evidence="4" key="1">
    <citation type="submission" date="2013-07" db="EMBL/GenBank/DDBJ databases">
        <authorList>
            <consortium name="The Broad Institute Genome Sequencing Platform"/>
            <person name="Cuomo C."/>
            <person name="Litvintseva A."/>
            <person name="Chen Y."/>
            <person name="Heitman J."/>
            <person name="Sun S."/>
            <person name="Springer D."/>
            <person name="Dromer F."/>
            <person name="Young S.K."/>
            <person name="Zeng Q."/>
            <person name="Gargeya S."/>
            <person name="Fitzgerald M."/>
            <person name="Abouelleil A."/>
            <person name="Alvarado L."/>
            <person name="Berlin A.M."/>
            <person name="Chapman S.B."/>
            <person name="Dewar J."/>
            <person name="Goldberg J."/>
            <person name="Griggs A."/>
            <person name="Gujja S."/>
            <person name="Hansen M."/>
            <person name="Howarth C."/>
            <person name="Imamovic A."/>
            <person name="Larimer J."/>
            <person name="McCowan C."/>
            <person name="Murphy C."/>
            <person name="Pearson M."/>
            <person name="Priest M."/>
            <person name="Roberts A."/>
            <person name="Saif S."/>
            <person name="Shea T."/>
            <person name="Sykes S."/>
            <person name="Wortman J."/>
            <person name="Nusbaum C."/>
            <person name="Birren B."/>
        </authorList>
    </citation>
    <scope>NUCLEOTIDE SEQUENCE</scope>
    <source>
        <strain evidence="4">CBS 10117</strain>
    </source>
</reference>
<dbReference type="GO" id="GO:0008270">
    <property type="term" value="F:zinc ion binding"/>
    <property type="evidence" value="ECO:0007669"/>
    <property type="project" value="UniProtKB-KW"/>
</dbReference>
<sequence length="611" mass="67197">MNAPPPSPTPIKCRGQTIIFRPPKHINVAQIILKNPNKPSQAVEGPSTQLTAHNTEEILSSQEKQEARMKRKRKPSWIIKTGNEYPYQTLELFSSSDSSDPSSGTTSTHHGRSKSVSPFLSPRIAVPVSSASERAATLSPVLTEPMNWIEFTDITAAYEEYGSIAGYDTSPAESFGTSSTSEDGSTMIITPEASQASSRLVLTPMQLATLFHQPVYSSLPTPPPTPPTEKVRRASKSPDLPTIPASTPTSPYQSKPMIPISPSSQSAPGRIFGPTARRRGHSLDGDVDMASSSDNDVTVMKSDKEDKQDQNLLCSACGTRIELKKAKKMIPCGHITCSACFSSTLSAVSPDRIHSQCVACAGGLTTFEKIKNLDQRDGSYRFQNFSNYEIPVAEQPYISVVMRIDNIAWDVTPEIVEHFLPKDTLSTQVAQAIHIPLDRFDGRTKDYLYVEVSSLEAAKKTLQSRQNSYMPGGPGTGGKKRPVTITIVSHAELITELRPRSSQELHCLLHLCHLALGPPIAAARFVKSRHGPFYALMSIMSKLSGKQSPAYWDLFRAIALLAQTMNRNPYQPYIYEYNTHYPGPADQEDQLILNKLLRMFQRCFGSAPNIS</sequence>
<dbReference type="Gene3D" id="3.30.70.330">
    <property type="match status" value="1"/>
</dbReference>
<dbReference type="EMBL" id="CP144534">
    <property type="protein sequence ID" value="WWC61868.1"/>
    <property type="molecule type" value="Genomic_DNA"/>
</dbReference>
<dbReference type="PROSITE" id="PS50089">
    <property type="entry name" value="ZF_RING_2"/>
    <property type="match status" value="1"/>
</dbReference>
<evidence type="ECO:0000313" key="4">
    <source>
        <dbReference type="EMBL" id="WWC61868.1"/>
    </source>
</evidence>
<feature type="domain" description="RING-type" evidence="3">
    <location>
        <begin position="314"/>
        <end position="360"/>
    </location>
</feature>
<organism evidence="4 5">
    <name type="scientific">Kwoniella dejecticola CBS 10117</name>
    <dbReference type="NCBI Taxonomy" id="1296121"/>
    <lineage>
        <taxon>Eukaryota</taxon>
        <taxon>Fungi</taxon>
        <taxon>Dikarya</taxon>
        <taxon>Basidiomycota</taxon>
        <taxon>Agaricomycotina</taxon>
        <taxon>Tremellomycetes</taxon>
        <taxon>Tremellales</taxon>
        <taxon>Cryptococcaceae</taxon>
        <taxon>Kwoniella</taxon>
    </lineage>
</organism>
<feature type="region of interest" description="Disordered" evidence="2">
    <location>
        <begin position="215"/>
        <end position="269"/>
    </location>
</feature>
<dbReference type="CDD" id="cd16449">
    <property type="entry name" value="RING-HC"/>
    <property type="match status" value="1"/>
</dbReference>
<dbReference type="Gene3D" id="3.30.40.10">
    <property type="entry name" value="Zinc/RING finger domain, C3HC4 (zinc finger)"/>
    <property type="match status" value="1"/>
</dbReference>
<dbReference type="InterPro" id="IPR001841">
    <property type="entry name" value="Znf_RING"/>
</dbReference>
<dbReference type="InterPro" id="IPR013083">
    <property type="entry name" value="Znf_RING/FYVE/PHD"/>
</dbReference>
<keyword evidence="5" id="KW-1185">Reference proteome</keyword>
<feature type="region of interest" description="Disordered" evidence="2">
    <location>
        <begin position="93"/>
        <end position="118"/>
    </location>
</feature>
<dbReference type="KEGG" id="kdj:28968268"/>
<evidence type="ECO:0000256" key="1">
    <source>
        <dbReference type="PROSITE-ProRule" id="PRU00175"/>
    </source>
</evidence>
<reference evidence="4" key="2">
    <citation type="submission" date="2024-02" db="EMBL/GenBank/DDBJ databases">
        <title>Comparative genomics of Cryptococcus and Kwoniella reveals pathogenesis evolution and contrasting modes of karyotype evolution via chromosome fusion or intercentromeric recombination.</title>
        <authorList>
            <person name="Coelho M.A."/>
            <person name="David-Palma M."/>
            <person name="Shea T."/>
            <person name="Bowers K."/>
            <person name="McGinley-Smith S."/>
            <person name="Mohammad A.W."/>
            <person name="Gnirke A."/>
            <person name="Yurkov A.M."/>
            <person name="Nowrousian M."/>
            <person name="Sun S."/>
            <person name="Cuomo C.A."/>
            <person name="Heitman J."/>
        </authorList>
    </citation>
    <scope>NUCLEOTIDE SEQUENCE</scope>
    <source>
        <strain evidence="4">CBS 10117</strain>
    </source>
</reference>
<gene>
    <name evidence="4" type="ORF">I303_104453</name>
</gene>
<dbReference type="GO" id="GO:0003676">
    <property type="term" value="F:nucleic acid binding"/>
    <property type="evidence" value="ECO:0007669"/>
    <property type="project" value="InterPro"/>
</dbReference>
<name>A0AAJ8MHV9_9TREE</name>
<evidence type="ECO:0000256" key="2">
    <source>
        <dbReference type="SAM" id="MobiDB-lite"/>
    </source>
</evidence>